<organism evidence="2 3">
    <name type="scientific">Pyricularia oryzae</name>
    <name type="common">Rice blast fungus</name>
    <name type="synonym">Magnaporthe oryzae</name>
    <dbReference type="NCBI Taxonomy" id="318829"/>
    <lineage>
        <taxon>Eukaryota</taxon>
        <taxon>Fungi</taxon>
        <taxon>Dikarya</taxon>
        <taxon>Ascomycota</taxon>
        <taxon>Pezizomycotina</taxon>
        <taxon>Sordariomycetes</taxon>
        <taxon>Sordariomycetidae</taxon>
        <taxon>Magnaporthales</taxon>
        <taxon>Pyriculariaceae</taxon>
        <taxon>Pyricularia</taxon>
    </lineage>
</organism>
<feature type="chain" id="PRO_5020591739" evidence="1">
    <location>
        <begin position="31"/>
        <end position="232"/>
    </location>
</feature>
<dbReference type="Proteomes" id="UP000294847">
    <property type="component" value="Chromosome 7"/>
</dbReference>
<evidence type="ECO:0000256" key="1">
    <source>
        <dbReference type="SAM" id="SignalP"/>
    </source>
</evidence>
<accession>A0A4P7NV53</accession>
<dbReference type="EMBL" id="CP034210">
    <property type="protein sequence ID" value="QBZ66370.1"/>
    <property type="molecule type" value="Genomic_DNA"/>
</dbReference>
<reference evidence="2 3" key="1">
    <citation type="journal article" date="2019" name="Mol. Biol. Evol.">
        <title>Blast fungal genomes show frequent chromosomal changes, gene gains and losses, and effector gene turnover.</title>
        <authorList>
            <person name="Gomez Luciano L.B."/>
            <person name="Jason Tsai I."/>
            <person name="Chuma I."/>
            <person name="Tosa Y."/>
            <person name="Chen Y.H."/>
            <person name="Li J.Y."/>
            <person name="Li M.Y."/>
            <person name="Jade Lu M.Y."/>
            <person name="Nakayashiki H."/>
            <person name="Li W.H."/>
        </authorList>
    </citation>
    <scope>NUCLEOTIDE SEQUENCE [LARGE SCALE GENOMIC DNA]</scope>
    <source>
        <strain evidence="2">MZ5-1-6</strain>
    </source>
</reference>
<proteinExistence type="predicted"/>
<keyword evidence="1" id="KW-0732">Signal</keyword>
<protein>
    <submittedName>
        <fullName evidence="2">Uncharacterized protein</fullName>
    </submittedName>
</protein>
<feature type="signal peptide" evidence="1">
    <location>
        <begin position="1"/>
        <end position="30"/>
    </location>
</feature>
<sequence length="232" mass="25700">MNLRPSRLGLDPIRILLCILLCIPATACLGKTWIANNEGCMSRLTDSKGPKQKIAFTPTLDNCNVTKYDRVLFSCCLAQTAMDSGAGSLIFQGFHQFPGSARHRNTTPAARCDIDSGSQCILLLQPRHTCLVYQTLIMLSESLRFGAAHFQSRARLWGRNISRGSPTYGDTLQSMNLRMYGVNPDYQGTKYRARIPQVLGSSPGRIMRNPFWRLRGVCLVVLADGMVVSGRV</sequence>
<name>A0A4P7NV53_PYROR</name>
<gene>
    <name evidence="2" type="ORF">PoMZ_13345</name>
</gene>
<evidence type="ECO:0000313" key="3">
    <source>
        <dbReference type="Proteomes" id="UP000294847"/>
    </source>
</evidence>
<dbReference type="AlphaFoldDB" id="A0A4P7NV53"/>
<evidence type="ECO:0000313" key="2">
    <source>
        <dbReference type="EMBL" id="QBZ66370.1"/>
    </source>
</evidence>